<protein>
    <submittedName>
        <fullName evidence="1">Uncharacterized protein</fullName>
    </submittedName>
</protein>
<organism evidence="1 2">
    <name type="scientific">Eucalyptus globulus</name>
    <name type="common">Tasmanian blue gum</name>
    <dbReference type="NCBI Taxonomy" id="34317"/>
    <lineage>
        <taxon>Eukaryota</taxon>
        <taxon>Viridiplantae</taxon>
        <taxon>Streptophyta</taxon>
        <taxon>Embryophyta</taxon>
        <taxon>Tracheophyta</taxon>
        <taxon>Spermatophyta</taxon>
        <taxon>Magnoliopsida</taxon>
        <taxon>eudicotyledons</taxon>
        <taxon>Gunneridae</taxon>
        <taxon>Pentapetalae</taxon>
        <taxon>rosids</taxon>
        <taxon>malvids</taxon>
        <taxon>Myrtales</taxon>
        <taxon>Myrtaceae</taxon>
        <taxon>Myrtoideae</taxon>
        <taxon>Eucalypteae</taxon>
        <taxon>Eucalyptus</taxon>
    </lineage>
</organism>
<evidence type="ECO:0000313" key="1">
    <source>
        <dbReference type="EMBL" id="KAL3742374.1"/>
    </source>
</evidence>
<dbReference type="AlphaFoldDB" id="A0ABD3KT69"/>
<accession>A0ABD3KT69</accession>
<name>A0ABD3KT69_EUCGL</name>
<proteinExistence type="predicted"/>
<dbReference type="EMBL" id="JBJKBG010000004">
    <property type="protein sequence ID" value="KAL3742374.1"/>
    <property type="molecule type" value="Genomic_DNA"/>
</dbReference>
<gene>
    <name evidence="1" type="ORF">ACJRO7_017793</name>
</gene>
<comment type="caution">
    <text evidence="1">The sequence shown here is derived from an EMBL/GenBank/DDBJ whole genome shotgun (WGS) entry which is preliminary data.</text>
</comment>
<reference evidence="1 2" key="1">
    <citation type="submission" date="2024-11" db="EMBL/GenBank/DDBJ databases">
        <title>Chromosome-level genome assembly of Eucalyptus globulus Labill. provides insights into its genome evolution.</title>
        <authorList>
            <person name="Li X."/>
        </authorList>
    </citation>
    <scope>NUCLEOTIDE SEQUENCE [LARGE SCALE GENOMIC DNA]</scope>
    <source>
        <strain evidence="1">CL2024</strain>
        <tissue evidence="1">Fresh tender leaves</tissue>
    </source>
</reference>
<evidence type="ECO:0000313" key="2">
    <source>
        <dbReference type="Proteomes" id="UP001634007"/>
    </source>
</evidence>
<keyword evidence="2" id="KW-1185">Reference proteome</keyword>
<dbReference type="Proteomes" id="UP001634007">
    <property type="component" value="Unassembled WGS sequence"/>
</dbReference>
<sequence length="108" mass="12269">MKTEARQLVGLRMKKIKESRIRRLCEGGGVGRVVIEKSWKKGEKAKICRSRRLGRCGLTEGDNRRWLAETVEGELGGFGLRGVNFKGVCRAFVDSVETWTTTEQLRTR</sequence>